<keyword evidence="5" id="KW-0539">Nucleus</keyword>
<evidence type="ECO:0000256" key="4">
    <source>
        <dbReference type="ARBA" id="ARBA00023163"/>
    </source>
</evidence>
<evidence type="ECO:0000256" key="5">
    <source>
        <dbReference type="ARBA" id="ARBA00023242"/>
    </source>
</evidence>
<reference evidence="8 9" key="1">
    <citation type="submission" date="2017-09" db="EMBL/GenBank/DDBJ databases">
        <authorList>
            <consortium name="International Durum Wheat Genome Sequencing Consortium (IDWGSC)"/>
            <person name="Milanesi L."/>
        </authorList>
    </citation>
    <scope>NUCLEOTIDE SEQUENCE [LARGE SCALE GENOMIC DNA]</scope>
    <source>
        <strain evidence="9">cv. Svevo</strain>
    </source>
</reference>
<feature type="region of interest" description="Disordered" evidence="6">
    <location>
        <begin position="333"/>
        <end position="352"/>
    </location>
</feature>
<evidence type="ECO:0000256" key="6">
    <source>
        <dbReference type="SAM" id="MobiDB-lite"/>
    </source>
</evidence>
<dbReference type="Gene3D" id="3.40.1810.10">
    <property type="entry name" value="Transcription factor, MADS-box"/>
    <property type="match status" value="1"/>
</dbReference>
<dbReference type="AlphaFoldDB" id="A0A9R0RX40"/>
<sequence>MASKQKGGNGRQKIVIRRIEKEGARQVCFSKRRQGLFIKATEMAVMCGAEVAIVAFSPGGKAFSFGHPSVEAIIDRFLAGGGAGVLSVTNDNELKKLHLQHGELRMLLKEVKERKECMEKAMAKERTVGDQIAMWLNSKLGAMGEEEMIAFAAKLRVVRAAVSERTNQALLDEQKIHRMLQAPAPPLQQLFGGSAFEFGSSSSANTGMEMQQMHMAMPLMQGFAAGMDIHHMPMEMPPPLGSAYGMDMQQILMPTPPPSRFDAGMEMQKMVTVMSPQLEFATEAEMQQMFMAMSPMSEFSARMEIPPPTGIAAGAEMVQQGSGPNMGFPYLGEGDKIHTESESESECLNQSE</sequence>
<dbReference type="PRINTS" id="PR00404">
    <property type="entry name" value="MADSDOMAIN"/>
</dbReference>
<gene>
    <name evidence="8" type="ORF">TRITD_3Av1G254550</name>
</gene>
<evidence type="ECO:0000313" key="8">
    <source>
        <dbReference type="EMBL" id="VAH68455.1"/>
    </source>
</evidence>
<proteinExistence type="predicted"/>
<dbReference type="Gramene" id="TRITD3Av1G254550.1">
    <property type="protein sequence ID" value="TRITD3Av1G254550.1"/>
    <property type="gene ID" value="TRITD3Av1G254550"/>
</dbReference>
<dbReference type="PANTHER" id="PTHR11945">
    <property type="entry name" value="MADS BOX PROTEIN"/>
    <property type="match status" value="1"/>
</dbReference>
<evidence type="ECO:0000313" key="9">
    <source>
        <dbReference type="Proteomes" id="UP000324705"/>
    </source>
</evidence>
<organism evidence="8 9">
    <name type="scientific">Triticum turgidum subsp. durum</name>
    <name type="common">Durum wheat</name>
    <name type="synonym">Triticum durum</name>
    <dbReference type="NCBI Taxonomy" id="4567"/>
    <lineage>
        <taxon>Eukaryota</taxon>
        <taxon>Viridiplantae</taxon>
        <taxon>Streptophyta</taxon>
        <taxon>Embryophyta</taxon>
        <taxon>Tracheophyta</taxon>
        <taxon>Spermatophyta</taxon>
        <taxon>Magnoliopsida</taxon>
        <taxon>Liliopsida</taxon>
        <taxon>Poales</taxon>
        <taxon>Poaceae</taxon>
        <taxon>BOP clade</taxon>
        <taxon>Pooideae</taxon>
        <taxon>Triticodae</taxon>
        <taxon>Triticeae</taxon>
        <taxon>Triticinae</taxon>
        <taxon>Triticum</taxon>
    </lineage>
</organism>
<dbReference type="GO" id="GO:0005634">
    <property type="term" value="C:nucleus"/>
    <property type="evidence" value="ECO:0007669"/>
    <property type="project" value="UniProtKB-SubCell"/>
</dbReference>
<comment type="subcellular location">
    <subcellularLocation>
        <location evidence="1">Nucleus</location>
    </subcellularLocation>
</comment>
<dbReference type="GO" id="GO:0000978">
    <property type="term" value="F:RNA polymerase II cis-regulatory region sequence-specific DNA binding"/>
    <property type="evidence" value="ECO:0007669"/>
    <property type="project" value="TreeGrafter"/>
</dbReference>
<protein>
    <recommendedName>
        <fullName evidence="7">MADS-box domain-containing protein</fullName>
    </recommendedName>
</protein>
<dbReference type="InterPro" id="IPR036879">
    <property type="entry name" value="TF_MADSbox_sf"/>
</dbReference>
<dbReference type="GO" id="GO:0045944">
    <property type="term" value="P:positive regulation of transcription by RNA polymerase II"/>
    <property type="evidence" value="ECO:0007669"/>
    <property type="project" value="InterPro"/>
</dbReference>
<keyword evidence="3" id="KW-0238">DNA-binding</keyword>
<dbReference type="CDD" id="cd00265">
    <property type="entry name" value="MADS_MEF2_like"/>
    <property type="match status" value="1"/>
</dbReference>
<dbReference type="OMA" id="MFDAGME"/>
<evidence type="ECO:0000256" key="2">
    <source>
        <dbReference type="ARBA" id="ARBA00023015"/>
    </source>
</evidence>
<dbReference type="Proteomes" id="UP000324705">
    <property type="component" value="Chromosome 3A"/>
</dbReference>
<dbReference type="SMART" id="SM00432">
    <property type="entry name" value="MADS"/>
    <property type="match status" value="1"/>
</dbReference>
<keyword evidence="2" id="KW-0805">Transcription regulation</keyword>
<dbReference type="Pfam" id="PF00319">
    <property type="entry name" value="SRF-TF"/>
    <property type="match status" value="1"/>
</dbReference>
<dbReference type="PANTHER" id="PTHR11945:SF629">
    <property type="entry name" value="OS02G0164450 PROTEIN"/>
    <property type="match status" value="1"/>
</dbReference>
<keyword evidence="9" id="KW-1185">Reference proteome</keyword>
<dbReference type="InterPro" id="IPR033896">
    <property type="entry name" value="MEF2-like_N"/>
</dbReference>
<evidence type="ECO:0000256" key="1">
    <source>
        <dbReference type="ARBA" id="ARBA00004123"/>
    </source>
</evidence>
<evidence type="ECO:0000256" key="3">
    <source>
        <dbReference type="ARBA" id="ARBA00023125"/>
    </source>
</evidence>
<dbReference type="InterPro" id="IPR002100">
    <property type="entry name" value="TF_MADSbox"/>
</dbReference>
<dbReference type="FunFam" id="3.40.1810.10:FF:000006">
    <property type="entry name" value="Agamous-like MADS-box protein AGL62"/>
    <property type="match status" value="1"/>
</dbReference>
<dbReference type="EMBL" id="LT934115">
    <property type="protein sequence ID" value="VAH68455.1"/>
    <property type="molecule type" value="Genomic_DNA"/>
</dbReference>
<dbReference type="GO" id="GO:0000981">
    <property type="term" value="F:DNA-binding transcription factor activity, RNA polymerase II-specific"/>
    <property type="evidence" value="ECO:0007669"/>
    <property type="project" value="TreeGrafter"/>
</dbReference>
<dbReference type="SUPFAM" id="SSF55455">
    <property type="entry name" value="SRF-like"/>
    <property type="match status" value="1"/>
</dbReference>
<dbReference type="PROSITE" id="PS50066">
    <property type="entry name" value="MADS_BOX_2"/>
    <property type="match status" value="1"/>
</dbReference>
<accession>A0A9R0RX40</accession>
<feature type="domain" description="MADS-box" evidence="7">
    <location>
        <begin position="9"/>
        <end position="69"/>
    </location>
</feature>
<name>A0A9R0RX40_TRITD</name>
<evidence type="ECO:0000259" key="7">
    <source>
        <dbReference type="PROSITE" id="PS50066"/>
    </source>
</evidence>
<dbReference type="GO" id="GO:0046983">
    <property type="term" value="F:protein dimerization activity"/>
    <property type="evidence" value="ECO:0007669"/>
    <property type="project" value="InterPro"/>
</dbReference>
<keyword evidence="4" id="KW-0804">Transcription</keyword>